<comment type="caution">
    <text evidence="1">The sequence shown here is derived from an EMBL/GenBank/DDBJ whole genome shotgun (WGS) entry which is preliminary data.</text>
</comment>
<sequence>MNTLIELVDLEKFIFEKVMKPNLGLCEREECVDRQFLMLPSHKACYHEITHGRCNYKLFNSPHEGEFFCLGNDRGRWYIKWRLINKLREKSATKTAVEARTGEPPMSNRGRLYIYNDLSNTHNNASLDQEFRQQKQDN</sequence>
<protein>
    <submittedName>
        <fullName evidence="1">Uncharacterized protein</fullName>
    </submittedName>
</protein>
<keyword evidence="2" id="KW-1185">Reference proteome</keyword>
<name>A0A835L6W5_SPOEX</name>
<dbReference type="Proteomes" id="UP000648187">
    <property type="component" value="Unassembled WGS sequence"/>
</dbReference>
<dbReference type="EMBL" id="JACKWZ010000036">
    <property type="protein sequence ID" value="KAF9420039.1"/>
    <property type="molecule type" value="Genomic_DNA"/>
</dbReference>
<gene>
    <name evidence="1" type="ORF">HW555_003633</name>
</gene>
<organism evidence="1 2">
    <name type="scientific">Spodoptera exigua</name>
    <name type="common">Beet armyworm</name>
    <name type="synonym">Noctua fulgens</name>
    <dbReference type="NCBI Taxonomy" id="7107"/>
    <lineage>
        <taxon>Eukaryota</taxon>
        <taxon>Metazoa</taxon>
        <taxon>Ecdysozoa</taxon>
        <taxon>Arthropoda</taxon>
        <taxon>Hexapoda</taxon>
        <taxon>Insecta</taxon>
        <taxon>Pterygota</taxon>
        <taxon>Neoptera</taxon>
        <taxon>Endopterygota</taxon>
        <taxon>Lepidoptera</taxon>
        <taxon>Glossata</taxon>
        <taxon>Ditrysia</taxon>
        <taxon>Noctuoidea</taxon>
        <taxon>Noctuidae</taxon>
        <taxon>Amphipyrinae</taxon>
        <taxon>Spodoptera</taxon>
    </lineage>
</organism>
<dbReference type="AlphaFoldDB" id="A0A835L6W5"/>
<proteinExistence type="predicted"/>
<accession>A0A835L6W5</accession>
<evidence type="ECO:0000313" key="1">
    <source>
        <dbReference type="EMBL" id="KAF9420039.1"/>
    </source>
</evidence>
<evidence type="ECO:0000313" key="2">
    <source>
        <dbReference type="Proteomes" id="UP000648187"/>
    </source>
</evidence>
<reference evidence="1" key="1">
    <citation type="submission" date="2020-08" db="EMBL/GenBank/DDBJ databases">
        <title>Spodoptera exigua strain:BAW_Kor-Di-RS1 Genome sequencing and assembly.</title>
        <authorList>
            <person name="Kim J."/>
            <person name="Nam H.Y."/>
            <person name="Kwon M."/>
            <person name="Choi J.H."/>
            <person name="Cho S.R."/>
            <person name="Kim G.-H."/>
        </authorList>
    </citation>
    <scope>NUCLEOTIDE SEQUENCE</scope>
    <source>
        <strain evidence="1">BAW_Kor-Di-RS1</strain>
        <tissue evidence="1">Whole-body</tissue>
    </source>
</reference>